<dbReference type="InterPro" id="IPR036188">
    <property type="entry name" value="FAD/NAD-bd_sf"/>
</dbReference>
<evidence type="ECO:0000256" key="1">
    <source>
        <dbReference type="ARBA" id="ARBA00005995"/>
    </source>
</evidence>
<dbReference type="PANTHER" id="PTHR10742:SF383">
    <property type="entry name" value="POLYAMINE OXIDASE-LIKE PROTEIN"/>
    <property type="match status" value="1"/>
</dbReference>
<dbReference type="PROSITE" id="PS00631">
    <property type="entry name" value="CYTOSOL_AP"/>
    <property type="match status" value="1"/>
</dbReference>
<comment type="similarity">
    <text evidence="1">Belongs to the flavin monoamine oxidase family.</text>
</comment>
<reference evidence="3 4" key="1">
    <citation type="submission" date="2024-01" db="EMBL/GenBank/DDBJ databases">
        <title>The genomes of 5 underutilized Papilionoideae crops provide insights into root nodulation and disease resistance.</title>
        <authorList>
            <person name="Yuan L."/>
        </authorList>
    </citation>
    <scope>NUCLEOTIDE SEQUENCE [LARGE SCALE GENOMIC DNA]</scope>
    <source>
        <strain evidence="3">LY-2023</strain>
        <tissue evidence="3">Leaf</tissue>
    </source>
</reference>
<dbReference type="GO" id="GO:0005777">
    <property type="term" value="C:peroxisome"/>
    <property type="evidence" value="ECO:0007669"/>
    <property type="project" value="TreeGrafter"/>
</dbReference>
<keyword evidence="4" id="KW-1185">Reference proteome</keyword>
<comment type="caution">
    <text evidence="3">The sequence shown here is derived from an EMBL/GenBank/DDBJ whole genome shotgun (WGS) entry which is preliminary data.</text>
</comment>
<dbReference type="Pfam" id="PF00883">
    <property type="entry name" value="Peptidase_M17"/>
    <property type="match status" value="1"/>
</dbReference>
<dbReference type="InterPro" id="IPR050281">
    <property type="entry name" value="Flavin_monoamine_oxidase"/>
</dbReference>
<dbReference type="GO" id="GO:0070006">
    <property type="term" value="F:metalloaminopeptidase activity"/>
    <property type="evidence" value="ECO:0007669"/>
    <property type="project" value="InterPro"/>
</dbReference>
<evidence type="ECO:0000313" key="3">
    <source>
        <dbReference type="EMBL" id="KAK7317945.1"/>
    </source>
</evidence>
<sequence>MLPISNQIRVVSSDWRWWFRGQSHWQVNNTDAEGRLTLADALVYTCNQGVEKHLVAFDSQPLQWKICKSFGNNSNKVLDVQFGISSASLKMFAYRMEGKHISDCDIKRHDQRKFVIIVVFTVKVLGLIRDMCSVVVLESRDRIGGRIYTDYSFGFLVDLGASWLHGVSSENLLASLIGSYELFDTDGKQVPQELVTKVGQIFETILQEAMIDEMQALKHNGTWELVPLPPGKKTVGCRLEGLAHKVIQWYLCRMKGWFAADSDTFSLKGWDQVAPCSERNNL</sequence>
<evidence type="ECO:0000259" key="2">
    <source>
        <dbReference type="PROSITE" id="PS00631"/>
    </source>
</evidence>
<dbReference type="Proteomes" id="UP001359559">
    <property type="component" value="Unassembled WGS sequence"/>
</dbReference>
<dbReference type="Gene3D" id="3.40.630.10">
    <property type="entry name" value="Zn peptidases"/>
    <property type="match status" value="1"/>
</dbReference>
<dbReference type="GO" id="GO:0006508">
    <property type="term" value="P:proteolysis"/>
    <property type="evidence" value="ECO:0007669"/>
    <property type="project" value="InterPro"/>
</dbReference>
<dbReference type="GO" id="GO:0046592">
    <property type="term" value="F:polyamine oxidase activity"/>
    <property type="evidence" value="ECO:0007669"/>
    <property type="project" value="TreeGrafter"/>
</dbReference>
<name>A0AAN9PZ27_CLITE</name>
<dbReference type="GO" id="GO:0006598">
    <property type="term" value="P:polyamine catabolic process"/>
    <property type="evidence" value="ECO:0007669"/>
    <property type="project" value="TreeGrafter"/>
</dbReference>
<dbReference type="Pfam" id="PF01593">
    <property type="entry name" value="Amino_oxidase"/>
    <property type="match status" value="1"/>
</dbReference>
<evidence type="ECO:0000313" key="4">
    <source>
        <dbReference type="Proteomes" id="UP001359559"/>
    </source>
</evidence>
<proteinExistence type="inferred from homology"/>
<dbReference type="InterPro" id="IPR002937">
    <property type="entry name" value="Amino_oxidase"/>
</dbReference>
<organism evidence="3 4">
    <name type="scientific">Clitoria ternatea</name>
    <name type="common">Butterfly pea</name>
    <dbReference type="NCBI Taxonomy" id="43366"/>
    <lineage>
        <taxon>Eukaryota</taxon>
        <taxon>Viridiplantae</taxon>
        <taxon>Streptophyta</taxon>
        <taxon>Embryophyta</taxon>
        <taxon>Tracheophyta</taxon>
        <taxon>Spermatophyta</taxon>
        <taxon>Magnoliopsida</taxon>
        <taxon>eudicotyledons</taxon>
        <taxon>Gunneridae</taxon>
        <taxon>Pentapetalae</taxon>
        <taxon>rosids</taxon>
        <taxon>fabids</taxon>
        <taxon>Fabales</taxon>
        <taxon>Fabaceae</taxon>
        <taxon>Papilionoideae</taxon>
        <taxon>50 kb inversion clade</taxon>
        <taxon>NPAAA clade</taxon>
        <taxon>indigoferoid/millettioid clade</taxon>
        <taxon>Phaseoleae</taxon>
        <taxon>Clitoria</taxon>
    </lineage>
</organism>
<dbReference type="EMBL" id="JAYKXN010000001">
    <property type="protein sequence ID" value="KAK7317945.1"/>
    <property type="molecule type" value="Genomic_DNA"/>
</dbReference>
<dbReference type="SUPFAM" id="SSF51905">
    <property type="entry name" value="FAD/NAD(P)-binding domain"/>
    <property type="match status" value="1"/>
</dbReference>
<dbReference type="GO" id="GO:0046872">
    <property type="term" value="F:metal ion binding"/>
    <property type="evidence" value="ECO:0007669"/>
    <property type="project" value="InterPro"/>
</dbReference>
<dbReference type="InterPro" id="IPR000819">
    <property type="entry name" value="Peptidase_M17_C"/>
</dbReference>
<dbReference type="AlphaFoldDB" id="A0AAN9PZ27"/>
<protein>
    <recommendedName>
        <fullName evidence="2">Cytosol aminopeptidase domain-containing protein</fullName>
    </recommendedName>
</protein>
<feature type="domain" description="Cytosol aminopeptidase" evidence="2">
    <location>
        <begin position="29"/>
        <end position="36"/>
    </location>
</feature>
<dbReference type="SUPFAM" id="SSF53187">
    <property type="entry name" value="Zn-dependent exopeptidases"/>
    <property type="match status" value="1"/>
</dbReference>
<gene>
    <name evidence="3" type="ORF">RJT34_02590</name>
</gene>
<accession>A0AAN9PZ27</accession>
<dbReference type="Gene3D" id="3.50.50.60">
    <property type="entry name" value="FAD/NAD(P)-binding domain"/>
    <property type="match status" value="1"/>
</dbReference>
<dbReference type="PANTHER" id="PTHR10742">
    <property type="entry name" value="FLAVIN MONOAMINE OXIDASE"/>
    <property type="match status" value="1"/>
</dbReference>